<comment type="similarity">
    <text evidence="1 8">Belongs to the beta-class carbonic anhydrase family.</text>
</comment>
<comment type="catalytic activity">
    <reaction evidence="6 8">
        <text>hydrogencarbonate + H(+) = CO2 + H2O</text>
        <dbReference type="Rhea" id="RHEA:10748"/>
        <dbReference type="ChEBI" id="CHEBI:15377"/>
        <dbReference type="ChEBI" id="CHEBI:15378"/>
        <dbReference type="ChEBI" id="CHEBI:16526"/>
        <dbReference type="ChEBI" id="CHEBI:17544"/>
        <dbReference type="EC" id="4.2.1.1"/>
    </reaction>
</comment>
<evidence type="ECO:0000256" key="4">
    <source>
        <dbReference type="ARBA" id="ARBA00022833"/>
    </source>
</evidence>
<feature type="binding site" evidence="7">
    <location>
        <position position="41"/>
    </location>
    <ligand>
        <name>Zn(2+)</name>
        <dbReference type="ChEBI" id="CHEBI:29105"/>
    </ligand>
</feature>
<dbReference type="SMART" id="SM00947">
    <property type="entry name" value="Pro_CA"/>
    <property type="match status" value="1"/>
</dbReference>
<gene>
    <name evidence="9" type="ORF">SAMN02746098_00747</name>
</gene>
<organism evidence="9 10">
    <name type="scientific">Desulfosporosinus lacus DSM 15449</name>
    <dbReference type="NCBI Taxonomy" id="1121420"/>
    <lineage>
        <taxon>Bacteria</taxon>
        <taxon>Bacillati</taxon>
        <taxon>Bacillota</taxon>
        <taxon>Clostridia</taxon>
        <taxon>Eubacteriales</taxon>
        <taxon>Desulfitobacteriaceae</taxon>
        <taxon>Desulfosporosinus</taxon>
    </lineage>
</organism>
<proteinExistence type="inferred from homology"/>
<dbReference type="PROSITE" id="PS00704">
    <property type="entry name" value="PROK_CO2_ANHYDRASE_1"/>
    <property type="match status" value="1"/>
</dbReference>
<keyword evidence="5 8" id="KW-0456">Lyase</keyword>
<evidence type="ECO:0000256" key="1">
    <source>
        <dbReference type="ARBA" id="ARBA00006217"/>
    </source>
</evidence>
<dbReference type="Proteomes" id="UP000183954">
    <property type="component" value="Unassembled WGS sequence"/>
</dbReference>
<keyword evidence="3 7" id="KW-0479">Metal-binding</keyword>
<dbReference type="InterPro" id="IPR045066">
    <property type="entry name" value="Beta_CA_cladeB"/>
</dbReference>
<evidence type="ECO:0000313" key="10">
    <source>
        <dbReference type="Proteomes" id="UP000183954"/>
    </source>
</evidence>
<protein>
    <recommendedName>
        <fullName evidence="2 8">Carbonic anhydrase</fullName>
        <ecNumber evidence="2 8">4.2.1.1</ecNumber>
    </recommendedName>
    <alternativeName>
        <fullName evidence="8">Carbonate dehydratase</fullName>
    </alternativeName>
</protein>
<reference evidence="10" key="1">
    <citation type="submission" date="2016-11" db="EMBL/GenBank/DDBJ databases">
        <authorList>
            <person name="Varghese N."/>
            <person name="Submissions S."/>
        </authorList>
    </citation>
    <scope>NUCLEOTIDE SEQUENCE [LARGE SCALE GENOMIC DNA]</scope>
    <source>
        <strain evidence="10">DSM 15449</strain>
    </source>
</reference>
<keyword evidence="10" id="KW-1185">Reference proteome</keyword>
<dbReference type="OrthoDB" id="9769739at2"/>
<keyword evidence="4 7" id="KW-0862">Zinc</keyword>
<evidence type="ECO:0000256" key="2">
    <source>
        <dbReference type="ARBA" id="ARBA00012925"/>
    </source>
</evidence>
<dbReference type="CDD" id="cd00884">
    <property type="entry name" value="beta_CA_cladeB"/>
    <property type="match status" value="1"/>
</dbReference>
<evidence type="ECO:0000256" key="5">
    <source>
        <dbReference type="ARBA" id="ARBA00023239"/>
    </source>
</evidence>
<dbReference type="SUPFAM" id="SSF53056">
    <property type="entry name" value="beta-carbonic anhydrase, cab"/>
    <property type="match status" value="1"/>
</dbReference>
<feature type="binding site" evidence="7">
    <location>
        <position position="104"/>
    </location>
    <ligand>
        <name>Zn(2+)</name>
        <dbReference type="ChEBI" id="CHEBI:29105"/>
    </ligand>
</feature>
<dbReference type="RefSeq" id="WP_073027954.1">
    <property type="nucleotide sequence ID" value="NZ_FQXJ01000003.1"/>
</dbReference>
<comment type="function">
    <text evidence="8">Reversible hydration of carbon dioxide.</text>
</comment>
<dbReference type="InterPro" id="IPR001765">
    <property type="entry name" value="Carbonic_anhydrase"/>
</dbReference>
<evidence type="ECO:0000256" key="8">
    <source>
        <dbReference type="RuleBase" id="RU003956"/>
    </source>
</evidence>
<dbReference type="GO" id="GO:0004089">
    <property type="term" value="F:carbonate dehydratase activity"/>
    <property type="evidence" value="ECO:0007669"/>
    <property type="project" value="UniProtKB-UniRule"/>
</dbReference>
<dbReference type="PROSITE" id="PS00705">
    <property type="entry name" value="PROK_CO2_ANHYDRASE_2"/>
    <property type="match status" value="1"/>
</dbReference>
<dbReference type="AlphaFoldDB" id="A0A1M5S4T0"/>
<dbReference type="EMBL" id="FQXJ01000003">
    <property type="protein sequence ID" value="SHH33494.1"/>
    <property type="molecule type" value="Genomic_DNA"/>
</dbReference>
<comment type="cofactor">
    <cofactor evidence="7">
        <name>Zn(2+)</name>
        <dbReference type="ChEBI" id="CHEBI:29105"/>
    </cofactor>
    <text evidence="7">Binds 1 zinc ion per subunit.</text>
</comment>
<evidence type="ECO:0000256" key="6">
    <source>
        <dbReference type="ARBA" id="ARBA00048348"/>
    </source>
</evidence>
<feature type="binding site" evidence="7">
    <location>
        <position position="101"/>
    </location>
    <ligand>
        <name>Zn(2+)</name>
        <dbReference type="ChEBI" id="CHEBI:29105"/>
    </ligand>
</feature>
<dbReference type="Pfam" id="PF00484">
    <property type="entry name" value="Pro_CA"/>
    <property type="match status" value="1"/>
</dbReference>
<evidence type="ECO:0000256" key="7">
    <source>
        <dbReference type="PIRSR" id="PIRSR601765-1"/>
    </source>
</evidence>
<dbReference type="PANTHER" id="PTHR11002:SF76">
    <property type="entry name" value="CARBONIC ANHYDRASE"/>
    <property type="match status" value="1"/>
</dbReference>
<sequence>MQRMLEGLIKFRQKDFEEHKNLFDKLKRRQEPHTLFIACSDSRVMPEMITKSLPGELFVVRNIANIVPPYKETHQDYVATTSAIEYAVKSLKVENIVVCGHSNCGGCASIYLPDEILNNLPDTKKWLELAQNVKKRVMVHLEDKDDEYMREWLTEQINILEQIKHLLTYPYIKEKYLNKEINIYGFYYMIETGEVFIFNYENGVFELSN</sequence>
<evidence type="ECO:0000313" key="9">
    <source>
        <dbReference type="EMBL" id="SHH33494.1"/>
    </source>
</evidence>
<name>A0A1M5S4T0_9FIRM</name>
<dbReference type="EC" id="4.2.1.1" evidence="2 8"/>
<dbReference type="InterPro" id="IPR015892">
    <property type="entry name" value="Carbonic_anhydrase_CS"/>
</dbReference>
<feature type="binding site" evidence="7">
    <location>
        <position position="39"/>
    </location>
    <ligand>
        <name>Zn(2+)</name>
        <dbReference type="ChEBI" id="CHEBI:29105"/>
    </ligand>
</feature>
<dbReference type="InterPro" id="IPR036874">
    <property type="entry name" value="Carbonic_anhydrase_sf"/>
</dbReference>
<dbReference type="GO" id="GO:0015976">
    <property type="term" value="P:carbon utilization"/>
    <property type="evidence" value="ECO:0007669"/>
    <property type="project" value="InterPro"/>
</dbReference>
<dbReference type="PANTHER" id="PTHR11002">
    <property type="entry name" value="CARBONIC ANHYDRASE"/>
    <property type="match status" value="1"/>
</dbReference>
<dbReference type="Gene3D" id="3.40.1050.10">
    <property type="entry name" value="Carbonic anhydrase"/>
    <property type="match status" value="1"/>
</dbReference>
<dbReference type="GO" id="GO:0008270">
    <property type="term" value="F:zinc ion binding"/>
    <property type="evidence" value="ECO:0007669"/>
    <property type="project" value="UniProtKB-UniRule"/>
</dbReference>
<evidence type="ECO:0000256" key="3">
    <source>
        <dbReference type="ARBA" id="ARBA00022723"/>
    </source>
</evidence>
<accession>A0A1M5S4T0</accession>
<dbReference type="STRING" id="1121420.SAMN02746098_00747"/>